<sequence>MWHFVCCKEPVQKITSLFLSVWLISTACAADSLQLSQVLQRIRKLQIQHTTNDFPAGIFPSYREYNGRNIMRSDDNAFFTGLVVLTLQNLRSYLSPADLLVCDSISSEAAAIYPLFRNKTGRSTYNFWRTNPPVVFPNGGWLNWMNRSHALPDDIDDTAILLMVMNAPDSTVAGIHALMQHHTNTGKKRKKTRYKDYRDIPAYSTWFGKRFPTDLDMCVLSNALYMLQRYHQPFTAADSASLRFITTAIDNGHYMDKPSYVSPHYARTPIILYHLSRLMQAGTLSALEQRRPALIAETQKQFAAAANPMDKILLAISLLRWKQPVPALEWHTDTDVFSYLEQNDFSFFIANMASILTDPIRQWVSDTGLGRFYYYCPAYNNALLLEYLALQQQAGK</sequence>
<dbReference type="Proteomes" id="UP000186917">
    <property type="component" value="Unassembled WGS sequence"/>
</dbReference>
<dbReference type="AlphaFoldDB" id="A0A173MJN0"/>
<evidence type="ECO:0000313" key="3">
    <source>
        <dbReference type="Proteomes" id="UP000186917"/>
    </source>
</evidence>
<name>A0A173MJN0_9BACT</name>
<proteinExistence type="predicted"/>
<feature type="chain" id="PRO_5030023058" evidence="1">
    <location>
        <begin position="30"/>
        <end position="396"/>
    </location>
</feature>
<accession>A0A173MJN0</accession>
<organism evidence="2 3">
    <name type="scientific">Filimonas lacunae</name>
    <dbReference type="NCBI Taxonomy" id="477680"/>
    <lineage>
        <taxon>Bacteria</taxon>
        <taxon>Pseudomonadati</taxon>
        <taxon>Bacteroidota</taxon>
        <taxon>Chitinophagia</taxon>
        <taxon>Chitinophagales</taxon>
        <taxon>Chitinophagaceae</taxon>
        <taxon>Filimonas</taxon>
    </lineage>
</organism>
<keyword evidence="1" id="KW-0732">Signal</keyword>
<protein>
    <submittedName>
        <fullName evidence="2">Uncharacterized protein</fullName>
    </submittedName>
</protein>
<feature type="signal peptide" evidence="1">
    <location>
        <begin position="1"/>
        <end position="29"/>
    </location>
</feature>
<keyword evidence="3" id="KW-1185">Reference proteome</keyword>
<dbReference type="KEGG" id="fln:FLA_3874"/>
<dbReference type="STRING" id="477680.SAMN05421788_103188"/>
<evidence type="ECO:0000313" key="2">
    <source>
        <dbReference type="EMBL" id="SIT05517.1"/>
    </source>
</evidence>
<dbReference type="EMBL" id="FTOR01000003">
    <property type="protein sequence ID" value="SIT05517.1"/>
    <property type="molecule type" value="Genomic_DNA"/>
</dbReference>
<reference evidence="3" key="1">
    <citation type="submission" date="2017-01" db="EMBL/GenBank/DDBJ databases">
        <authorList>
            <person name="Varghese N."/>
            <person name="Submissions S."/>
        </authorList>
    </citation>
    <scope>NUCLEOTIDE SEQUENCE [LARGE SCALE GENOMIC DNA]</scope>
    <source>
        <strain evidence="3">DSM 21054</strain>
    </source>
</reference>
<evidence type="ECO:0000256" key="1">
    <source>
        <dbReference type="SAM" id="SignalP"/>
    </source>
</evidence>
<gene>
    <name evidence="2" type="ORF">SAMN05421788_103188</name>
</gene>